<name>A0A6L5YTG6_9FIRM</name>
<evidence type="ECO:0000313" key="4">
    <source>
        <dbReference type="EMBL" id="MST75279.1"/>
    </source>
</evidence>
<evidence type="ECO:0000256" key="2">
    <source>
        <dbReference type="SAM" id="SignalP"/>
    </source>
</evidence>
<feature type="domain" description="DUF3298" evidence="3">
    <location>
        <begin position="238"/>
        <end position="293"/>
    </location>
</feature>
<feature type="chain" id="PRO_5039608340" evidence="2">
    <location>
        <begin position="24"/>
        <end position="310"/>
    </location>
</feature>
<keyword evidence="5" id="KW-1185">Reference proteome</keyword>
<protein>
    <submittedName>
        <fullName evidence="4">DUF3298 and DUF4163 domain-containing protein</fullName>
    </submittedName>
</protein>
<evidence type="ECO:0000313" key="5">
    <source>
        <dbReference type="Proteomes" id="UP000474024"/>
    </source>
</evidence>
<dbReference type="Gene3D" id="3.90.640.20">
    <property type="entry name" value="Heat-shock cognate protein, ATPase"/>
    <property type="match status" value="1"/>
</dbReference>
<dbReference type="PROSITE" id="PS51257">
    <property type="entry name" value="PROKAR_LIPOPROTEIN"/>
    <property type="match status" value="1"/>
</dbReference>
<evidence type="ECO:0000256" key="1">
    <source>
        <dbReference type="SAM" id="MobiDB-lite"/>
    </source>
</evidence>
<dbReference type="InterPro" id="IPR021729">
    <property type="entry name" value="DUF3298"/>
</dbReference>
<dbReference type="AlphaFoldDB" id="A0A6L5YTG6"/>
<accession>A0A6L5YTG6</accession>
<dbReference type="Pfam" id="PF11738">
    <property type="entry name" value="DUF3298"/>
    <property type="match status" value="1"/>
</dbReference>
<keyword evidence="2" id="KW-0732">Signal</keyword>
<reference evidence="4 5" key="1">
    <citation type="submission" date="2019-08" db="EMBL/GenBank/DDBJ databases">
        <title>In-depth cultivation of the pig gut microbiome towards novel bacterial diversity and tailored functional studies.</title>
        <authorList>
            <person name="Wylensek D."/>
            <person name="Hitch T.C.A."/>
            <person name="Clavel T."/>
        </authorList>
    </citation>
    <scope>NUCLEOTIDE SEQUENCE [LARGE SCALE GENOMIC DNA]</scope>
    <source>
        <strain evidence="4 5">MUC/MUC-530-WT-4D</strain>
    </source>
</reference>
<sequence length="310" mass="34830">MKKKRFFLPVIAAMILLAGCGNQTVEQAINADKGQAETDAGESVKKSKHVKKDTKKEKDTELSDTEEAEAVEKEDAYFEVKSLSDSNDQKEDQTEIFVSSYQYYTITGGKGDQAVIDKVNQALNDDLSKAKENSDSTLAEAKSGYTDYQAYQETLPKEERQKFSPYALYYQSSIVRNDEQVFSICVRIDVNFQGAHGDYSYHCLNFDAQTGDVIGWNDLSDDTKQFEANVISLVQDISKSEDYADRFYDVDTTDFSSAILQDGTFALTEEGMEIVIDPYIFGPYASGAFSFRLKADQLAGIKEQYIFKKI</sequence>
<dbReference type="InterPro" id="IPR037126">
    <property type="entry name" value="PdaC/RsiV-like_sf"/>
</dbReference>
<feature type="signal peptide" evidence="2">
    <location>
        <begin position="1"/>
        <end position="23"/>
    </location>
</feature>
<organism evidence="4 5">
    <name type="scientific">Roseburia porci</name>
    <dbReference type="NCBI Taxonomy" id="2605790"/>
    <lineage>
        <taxon>Bacteria</taxon>
        <taxon>Bacillati</taxon>
        <taxon>Bacillota</taxon>
        <taxon>Clostridia</taxon>
        <taxon>Lachnospirales</taxon>
        <taxon>Lachnospiraceae</taxon>
        <taxon>Roseburia</taxon>
    </lineage>
</organism>
<evidence type="ECO:0000259" key="3">
    <source>
        <dbReference type="Pfam" id="PF11738"/>
    </source>
</evidence>
<gene>
    <name evidence="4" type="ORF">FYJ75_09625</name>
</gene>
<dbReference type="EMBL" id="VUNI01000016">
    <property type="protein sequence ID" value="MST75279.1"/>
    <property type="molecule type" value="Genomic_DNA"/>
</dbReference>
<proteinExistence type="predicted"/>
<dbReference type="Gene3D" id="3.30.565.40">
    <property type="entry name" value="Fervidobacterium nodosum Rt17-B1 like"/>
    <property type="match status" value="1"/>
</dbReference>
<feature type="region of interest" description="Disordered" evidence="1">
    <location>
        <begin position="33"/>
        <end position="71"/>
    </location>
</feature>
<dbReference type="RefSeq" id="WP_154430239.1">
    <property type="nucleotide sequence ID" value="NZ_VUNI01000016.1"/>
</dbReference>
<dbReference type="Proteomes" id="UP000474024">
    <property type="component" value="Unassembled WGS sequence"/>
</dbReference>
<comment type="caution">
    <text evidence="4">The sequence shown here is derived from an EMBL/GenBank/DDBJ whole genome shotgun (WGS) entry which is preliminary data.</text>
</comment>